<dbReference type="InterPro" id="IPR019775">
    <property type="entry name" value="WD40_repeat_CS"/>
</dbReference>
<dbReference type="PROSITE" id="PS50082">
    <property type="entry name" value="WD_REPEATS_2"/>
    <property type="match status" value="2"/>
</dbReference>
<dbReference type="OrthoDB" id="674604at2759"/>
<evidence type="ECO:0000256" key="2">
    <source>
        <dbReference type="ARBA" id="ARBA00022737"/>
    </source>
</evidence>
<accession>A0A8T0DYF0</accession>
<keyword evidence="5" id="KW-1185">Reference proteome</keyword>
<evidence type="ECO:0000256" key="3">
    <source>
        <dbReference type="PROSITE-ProRule" id="PRU00221"/>
    </source>
</evidence>
<dbReference type="InterPro" id="IPR015943">
    <property type="entry name" value="WD40/YVTN_repeat-like_dom_sf"/>
</dbReference>
<keyword evidence="1 3" id="KW-0853">WD repeat</keyword>
<dbReference type="EMBL" id="JTDF01000059">
    <property type="protein sequence ID" value="KAF8572366.1"/>
    <property type="molecule type" value="Genomic_DNA"/>
</dbReference>
<dbReference type="Gene3D" id="2.130.10.10">
    <property type="entry name" value="YVTN repeat-like/Quinoprotein amine dehydrogenase"/>
    <property type="match status" value="1"/>
</dbReference>
<dbReference type="SUPFAM" id="SSF50978">
    <property type="entry name" value="WD40 repeat-like"/>
    <property type="match status" value="1"/>
</dbReference>
<dbReference type="InterPro" id="IPR036322">
    <property type="entry name" value="WD40_repeat_dom_sf"/>
</dbReference>
<dbReference type="AlphaFoldDB" id="A0A8T0DYF0"/>
<dbReference type="Pfam" id="PF00400">
    <property type="entry name" value="WD40"/>
    <property type="match status" value="2"/>
</dbReference>
<keyword evidence="2" id="KW-0677">Repeat</keyword>
<organism evidence="4 5">
    <name type="scientific">Paragonimus westermani</name>
    <dbReference type="NCBI Taxonomy" id="34504"/>
    <lineage>
        <taxon>Eukaryota</taxon>
        <taxon>Metazoa</taxon>
        <taxon>Spiralia</taxon>
        <taxon>Lophotrochozoa</taxon>
        <taxon>Platyhelminthes</taxon>
        <taxon>Trematoda</taxon>
        <taxon>Digenea</taxon>
        <taxon>Plagiorchiida</taxon>
        <taxon>Troglotremata</taxon>
        <taxon>Troglotrematidae</taxon>
        <taxon>Paragonimus</taxon>
    </lineage>
</organism>
<dbReference type="PROSITE" id="PS50294">
    <property type="entry name" value="WD_REPEATS_REGION"/>
    <property type="match status" value="2"/>
</dbReference>
<feature type="repeat" description="WD" evidence="3">
    <location>
        <begin position="75"/>
        <end position="111"/>
    </location>
</feature>
<dbReference type="Proteomes" id="UP000699462">
    <property type="component" value="Unassembled WGS sequence"/>
</dbReference>
<comment type="caution">
    <text evidence="4">The sequence shown here is derived from an EMBL/GenBank/DDBJ whole genome shotgun (WGS) entry which is preliminary data.</text>
</comment>
<dbReference type="GO" id="GO:1990234">
    <property type="term" value="C:transferase complex"/>
    <property type="evidence" value="ECO:0007669"/>
    <property type="project" value="UniProtKB-ARBA"/>
</dbReference>
<proteinExistence type="predicted"/>
<reference evidence="4 5" key="1">
    <citation type="submission" date="2019-07" db="EMBL/GenBank/DDBJ databases">
        <title>Annotation for the trematode Paragonimus westermani.</title>
        <authorList>
            <person name="Choi Y.-J."/>
        </authorList>
    </citation>
    <scope>NUCLEOTIDE SEQUENCE [LARGE SCALE GENOMIC DNA]</scope>
    <source>
        <strain evidence="4">180907_Pwestermani</strain>
    </source>
</reference>
<protein>
    <submittedName>
        <fullName evidence="4">Uncharacterized protein</fullName>
    </submittedName>
</protein>
<evidence type="ECO:0000256" key="1">
    <source>
        <dbReference type="ARBA" id="ARBA00022574"/>
    </source>
</evidence>
<evidence type="ECO:0000313" key="4">
    <source>
        <dbReference type="EMBL" id="KAF8572366.1"/>
    </source>
</evidence>
<feature type="repeat" description="WD" evidence="3">
    <location>
        <begin position="33"/>
        <end position="74"/>
    </location>
</feature>
<dbReference type="SMART" id="SM00320">
    <property type="entry name" value="WD40"/>
    <property type="match status" value="2"/>
</dbReference>
<dbReference type="PANTHER" id="PTHR22847">
    <property type="entry name" value="WD40 REPEAT PROTEIN"/>
    <property type="match status" value="1"/>
</dbReference>
<gene>
    <name evidence="4" type="ORF">P879_01954</name>
</gene>
<name>A0A8T0DYF0_9TREM</name>
<evidence type="ECO:0000313" key="5">
    <source>
        <dbReference type="Proteomes" id="UP000699462"/>
    </source>
</evidence>
<dbReference type="PROSITE" id="PS00678">
    <property type="entry name" value="WD_REPEATS_1"/>
    <property type="match status" value="1"/>
</dbReference>
<sequence>MNTLVALRAAVPHIRTGSDEVWDYESGEFEHTLKGHTDSVQDVAFDPTGKLLASCSADMQVKLWDFTIYQCIKTLTGHDHNVSSVAFLPSGDFLVSASRDKTIKMWEVSTG</sequence>
<dbReference type="PANTHER" id="PTHR22847:SF637">
    <property type="entry name" value="WD REPEAT DOMAIN 5B"/>
    <property type="match status" value="1"/>
</dbReference>
<dbReference type="InterPro" id="IPR001680">
    <property type="entry name" value="WD40_rpt"/>
</dbReference>